<evidence type="ECO:0000256" key="1">
    <source>
        <dbReference type="ARBA" id="ARBA00000885"/>
    </source>
</evidence>
<feature type="compositionally biased region" description="Low complexity" evidence="4">
    <location>
        <begin position="564"/>
        <end position="576"/>
    </location>
</feature>
<evidence type="ECO:0000313" key="5">
    <source>
        <dbReference type="EMBL" id="EDQ86427.1"/>
    </source>
</evidence>
<dbReference type="eggNOG" id="KOG4427">
    <property type="taxonomic scope" value="Eukaryota"/>
</dbReference>
<proteinExistence type="predicted"/>
<dbReference type="EC" id="2.3.2.26" evidence="2"/>
<gene>
    <name evidence="5" type="ORF">MONBRDRAFT_33825</name>
</gene>
<dbReference type="AlphaFoldDB" id="A9V7S6"/>
<organism evidence="5 6">
    <name type="scientific">Monosiga brevicollis</name>
    <name type="common">Choanoflagellate</name>
    <dbReference type="NCBI Taxonomy" id="81824"/>
    <lineage>
        <taxon>Eukaryota</taxon>
        <taxon>Choanoflagellata</taxon>
        <taxon>Craspedida</taxon>
        <taxon>Salpingoecidae</taxon>
        <taxon>Monosiga</taxon>
    </lineage>
</organism>
<dbReference type="PANTHER" id="PTHR45700:SF2">
    <property type="entry name" value="UBIQUITIN-PROTEIN LIGASE E3C"/>
    <property type="match status" value="1"/>
</dbReference>
<keyword evidence="6" id="KW-1185">Reference proteome</keyword>
<evidence type="ECO:0000256" key="2">
    <source>
        <dbReference type="ARBA" id="ARBA00012485"/>
    </source>
</evidence>
<dbReference type="GO" id="GO:0000209">
    <property type="term" value="P:protein polyubiquitination"/>
    <property type="evidence" value="ECO:0007669"/>
    <property type="project" value="InterPro"/>
</dbReference>
<accession>A9V7S6</accession>
<feature type="region of interest" description="Disordered" evidence="4">
    <location>
        <begin position="561"/>
        <end position="591"/>
    </location>
</feature>
<protein>
    <recommendedName>
        <fullName evidence="2">HECT-type E3 ubiquitin transferase</fullName>
        <ecNumber evidence="2">2.3.2.26</ecNumber>
    </recommendedName>
</protein>
<dbReference type="InParanoid" id="A9V7S6"/>
<keyword evidence="3" id="KW-0808">Transferase</keyword>
<feature type="compositionally biased region" description="Basic and acidic residues" evidence="4">
    <location>
        <begin position="9"/>
        <end position="23"/>
    </location>
</feature>
<comment type="catalytic activity">
    <reaction evidence="1">
        <text>S-ubiquitinyl-[E2 ubiquitin-conjugating enzyme]-L-cysteine + [acceptor protein]-L-lysine = [E2 ubiquitin-conjugating enzyme]-L-cysteine + N(6)-ubiquitinyl-[acceptor protein]-L-lysine.</text>
        <dbReference type="EC" id="2.3.2.26"/>
    </reaction>
</comment>
<dbReference type="FunCoup" id="A9V7S6">
    <property type="interactions" value="1485"/>
</dbReference>
<feature type="non-terminal residue" evidence="5">
    <location>
        <position position="674"/>
    </location>
</feature>
<dbReference type="InterPro" id="IPR044611">
    <property type="entry name" value="E3A/B/C-like"/>
</dbReference>
<evidence type="ECO:0000256" key="3">
    <source>
        <dbReference type="ARBA" id="ARBA00022679"/>
    </source>
</evidence>
<dbReference type="Proteomes" id="UP000001357">
    <property type="component" value="Unassembled WGS sequence"/>
</dbReference>
<dbReference type="STRING" id="81824.A9V7S6"/>
<reference evidence="5 6" key="1">
    <citation type="journal article" date="2008" name="Nature">
        <title>The genome of the choanoflagellate Monosiga brevicollis and the origin of metazoans.</title>
        <authorList>
            <consortium name="JGI Sequencing"/>
            <person name="King N."/>
            <person name="Westbrook M.J."/>
            <person name="Young S.L."/>
            <person name="Kuo A."/>
            <person name="Abedin M."/>
            <person name="Chapman J."/>
            <person name="Fairclough S."/>
            <person name="Hellsten U."/>
            <person name="Isogai Y."/>
            <person name="Letunic I."/>
            <person name="Marr M."/>
            <person name="Pincus D."/>
            <person name="Putnam N."/>
            <person name="Rokas A."/>
            <person name="Wright K.J."/>
            <person name="Zuzow R."/>
            <person name="Dirks W."/>
            <person name="Good M."/>
            <person name="Goodstein D."/>
            <person name="Lemons D."/>
            <person name="Li W."/>
            <person name="Lyons J.B."/>
            <person name="Morris A."/>
            <person name="Nichols S."/>
            <person name="Richter D.J."/>
            <person name="Salamov A."/>
            <person name="Bork P."/>
            <person name="Lim W.A."/>
            <person name="Manning G."/>
            <person name="Miller W.T."/>
            <person name="McGinnis W."/>
            <person name="Shapiro H."/>
            <person name="Tjian R."/>
            <person name="Grigoriev I.V."/>
            <person name="Rokhsar D."/>
        </authorList>
    </citation>
    <scope>NUCLEOTIDE SEQUENCE [LARGE SCALE GENOMIC DNA]</scope>
    <source>
        <strain evidence="6">MX1 / ATCC 50154</strain>
    </source>
</reference>
<dbReference type="GeneID" id="5894090"/>
<dbReference type="GO" id="GO:0061630">
    <property type="term" value="F:ubiquitin protein ligase activity"/>
    <property type="evidence" value="ECO:0007669"/>
    <property type="project" value="UniProtKB-EC"/>
</dbReference>
<evidence type="ECO:0000313" key="6">
    <source>
        <dbReference type="Proteomes" id="UP000001357"/>
    </source>
</evidence>
<evidence type="ECO:0000256" key="4">
    <source>
        <dbReference type="SAM" id="MobiDB-lite"/>
    </source>
</evidence>
<feature type="region of interest" description="Disordered" evidence="4">
    <location>
        <begin position="1"/>
        <end position="23"/>
    </location>
</feature>
<name>A9V7S6_MONBE</name>
<dbReference type="RefSeq" id="XP_001748817.1">
    <property type="nucleotide sequence ID" value="XM_001748765.1"/>
</dbReference>
<sequence>MQPSKSTSNKKDVLEQARRAREERAAARERQELAAQRVAAVVILQKNVRRFLACRLARRQRLTIFDHLIAAASDDAPARPRAGSQPSALEIQTAVHHFLQATPGSTTNVDAGARLQRLCYTILQSATASVPRSSNYFSLATQRETAPAWLSQVQALAQLLIVAWEASISRRKEDVEAVTLYVQTLLLLSSHTAWKLEAGDPTAQQALNAALNIFSASVANKIASHLCNLSTATLLVLRVIHTTNKHVHALPVLLVPGWTRHVRACVPPVWPLADKQQFVARILPHLSQEEHFNSLITTWSANDALFVLGNLADGLLDEEVDAQVPLADVMEVCQRLLVHCASFAKSAHGATSTEHPLLGWTSCHTSRALLDCMPTVLQQLQPLWQRRAIRATFQSVWTETDRLVRQGEGSGTSKRSGGLLRFFTGRPDPSQFVTSAAAMHVRHASEFYDILCTSLHAARVEIIASLAFVPELVPRLWTFMDHIGPKGGMAVFVDALPELEKEPLLPILSLTTMLTSHLLLVLDDLEIFEQEDPFRPDQLLKIARCLHVFVFRALWEAPDPQAPASATGSSSSTSTAVKSPDNVPRTNRAARQQQALLRQRRELRDATSALLRRICDIDSRRPFIPLDHWKIRGVPSATIVKRLHAERSAHPAPAYRPASNVLAHLPHILGFHER</sequence>
<dbReference type="EMBL" id="CH991566">
    <property type="protein sequence ID" value="EDQ86427.1"/>
    <property type="molecule type" value="Genomic_DNA"/>
</dbReference>
<dbReference type="KEGG" id="mbr:MONBRDRAFT_33825"/>
<dbReference type="PANTHER" id="PTHR45700">
    <property type="entry name" value="UBIQUITIN-PROTEIN LIGASE E3C"/>
    <property type="match status" value="1"/>
</dbReference>